<comment type="caution">
    <text evidence="8">The sequence shown here is derived from an EMBL/GenBank/DDBJ whole genome shotgun (WGS) entry which is preliminary data.</text>
</comment>
<sequence length="232" mass="26837">MNTESITIPTKDTPKPHNDKKVLLEAMKYRYATKKFDPEKIISDEDFETLLEAARLSPTSFGMEPWKILVIQNRKIREEMMPYGWGARAGLSGASHFVVFLANKREDITFGSPYADHMLKDIHQVPPEVYDFYSQVYTRFGKEEMKILDSERTALDWTSKQAYIVMAYMGIDSCPLEGFNPADMTRLLGEEHHLFDTRHYGIAVMAAFGYRAETPHRDKSRKPLSESVEWVR</sequence>
<dbReference type="InterPro" id="IPR000415">
    <property type="entry name" value="Nitroreductase-like"/>
</dbReference>
<feature type="domain" description="Nitroreductase" evidence="7">
    <location>
        <begin position="28"/>
        <end position="194"/>
    </location>
</feature>
<dbReference type="RefSeq" id="WP_008859482.1">
    <property type="nucleotide sequence ID" value="NZ_JH591187.1"/>
</dbReference>
<dbReference type="PANTHER" id="PTHR43673">
    <property type="entry name" value="NAD(P)H NITROREDUCTASE YDGI-RELATED"/>
    <property type="match status" value="1"/>
</dbReference>
<keyword evidence="5" id="KW-0521">NADP</keyword>
<evidence type="ECO:0000259" key="7">
    <source>
        <dbReference type="Pfam" id="PF00881"/>
    </source>
</evidence>
<dbReference type="SUPFAM" id="SSF55469">
    <property type="entry name" value="FMN-dependent nitroreductase-like"/>
    <property type="match status" value="1"/>
</dbReference>
<dbReference type="OrthoDB" id="9783470at2"/>
<dbReference type="Gene3D" id="3.40.109.10">
    <property type="entry name" value="NADH Oxidase"/>
    <property type="match status" value="1"/>
</dbReference>
<keyword evidence="6" id="KW-0560">Oxidoreductase</keyword>
<evidence type="ECO:0000256" key="5">
    <source>
        <dbReference type="ARBA" id="ARBA00022857"/>
    </source>
</evidence>
<evidence type="ECO:0000256" key="6">
    <source>
        <dbReference type="ARBA" id="ARBA00023002"/>
    </source>
</evidence>
<evidence type="ECO:0000256" key="2">
    <source>
        <dbReference type="ARBA" id="ARBA00007118"/>
    </source>
</evidence>
<dbReference type="Pfam" id="PF00881">
    <property type="entry name" value="Nitroreductase"/>
    <property type="match status" value="1"/>
</dbReference>
<evidence type="ECO:0000313" key="8">
    <source>
        <dbReference type="EMBL" id="EHO63098.1"/>
    </source>
</evidence>
<evidence type="ECO:0000256" key="3">
    <source>
        <dbReference type="ARBA" id="ARBA00022630"/>
    </source>
</evidence>
<proteinExistence type="inferred from homology"/>
<dbReference type="EMBL" id="ADLT01000022">
    <property type="protein sequence ID" value="EHO63098.1"/>
    <property type="molecule type" value="Genomic_DNA"/>
</dbReference>
<dbReference type="HOGENOM" id="CLU_070764_4_1_9"/>
<comment type="cofactor">
    <cofactor evidence="1">
        <name>FMN</name>
        <dbReference type="ChEBI" id="CHEBI:58210"/>
    </cofactor>
</comment>
<reference evidence="8 9" key="1">
    <citation type="submission" date="2011-11" db="EMBL/GenBank/DDBJ databases">
        <title>The Genome Sequence of Dialister succinatiphilus YIT 11850.</title>
        <authorList>
            <consortium name="The Broad Institute Genome Sequencing Platform"/>
            <person name="Earl A."/>
            <person name="Ward D."/>
            <person name="Feldgarden M."/>
            <person name="Gevers D."/>
            <person name="Morotomi M."/>
            <person name="Young S.K."/>
            <person name="Zeng Q."/>
            <person name="Gargeya S."/>
            <person name="Fitzgerald M."/>
            <person name="Haas B."/>
            <person name="Abouelleil A."/>
            <person name="Alvarado L."/>
            <person name="Arachchi H.M."/>
            <person name="Berlin A."/>
            <person name="Brown A."/>
            <person name="Chapman S.B."/>
            <person name="Dunbar C."/>
            <person name="Gearin G."/>
            <person name="Goldberg J."/>
            <person name="Griggs A."/>
            <person name="Gujja S."/>
            <person name="Heiman D."/>
            <person name="Howarth C."/>
            <person name="Lui A."/>
            <person name="MacDonald P.J.P."/>
            <person name="Montmayeur A."/>
            <person name="Murphy C."/>
            <person name="Neiman D."/>
            <person name="Pearson M."/>
            <person name="Priest M."/>
            <person name="Roberts A."/>
            <person name="Saif S."/>
            <person name="Shea T."/>
            <person name="Sisk P."/>
            <person name="Stolte C."/>
            <person name="Sykes S."/>
            <person name="Wortman J."/>
            <person name="Nusbaum C."/>
            <person name="Birren B."/>
        </authorList>
    </citation>
    <scope>NUCLEOTIDE SEQUENCE [LARGE SCALE GENOMIC DNA]</scope>
    <source>
        <strain evidence="8 9">YIT 11850</strain>
    </source>
</reference>
<dbReference type="AlphaFoldDB" id="H1D048"/>
<evidence type="ECO:0000313" key="9">
    <source>
        <dbReference type="Proteomes" id="UP000003277"/>
    </source>
</evidence>
<gene>
    <name evidence="8" type="ORF">HMPREF9453_00986</name>
</gene>
<comment type="similarity">
    <text evidence="2">Belongs to the nitroreductase family.</text>
</comment>
<keyword evidence="3" id="KW-0285">Flavoprotein</keyword>
<dbReference type="PATRIC" id="fig|742743.3.peg.1011"/>
<protein>
    <recommendedName>
        <fullName evidence="7">Nitroreductase domain-containing protein</fullName>
    </recommendedName>
</protein>
<dbReference type="InterPro" id="IPR029479">
    <property type="entry name" value="Nitroreductase"/>
</dbReference>
<dbReference type="Proteomes" id="UP000003277">
    <property type="component" value="Unassembled WGS sequence"/>
</dbReference>
<dbReference type="STRING" id="742743.HMPREF9453_00986"/>
<organism evidence="8 9">
    <name type="scientific">Dialister succinatiphilus YIT 11850</name>
    <dbReference type="NCBI Taxonomy" id="742743"/>
    <lineage>
        <taxon>Bacteria</taxon>
        <taxon>Bacillati</taxon>
        <taxon>Bacillota</taxon>
        <taxon>Negativicutes</taxon>
        <taxon>Veillonellales</taxon>
        <taxon>Veillonellaceae</taxon>
        <taxon>Dialister</taxon>
    </lineage>
</organism>
<accession>H1D048</accession>
<evidence type="ECO:0000256" key="1">
    <source>
        <dbReference type="ARBA" id="ARBA00001917"/>
    </source>
</evidence>
<dbReference type="PANTHER" id="PTHR43673:SF2">
    <property type="entry name" value="NITROREDUCTASE"/>
    <property type="match status" value="1"/>
</dbReference>
<dbReference type="eggNOG" id="COG0778">
    <property type="taxonomic scope" value="Bacteria"/>
</dbReference>
<name>H1D048_9FIRM</name>
<dbReference type="InterPro" id="IPR033878">
    <property type="entry name" value="NfsB-like"/>
</dbReference>
<keyword evidence="9" id="KW-1185">Reference proteome</keyword>
<dbReference type="CDD" id="cd02149">
    <property type="entry name" value="NfsB-like"/>
    <property type="match status" value="1"/>
</dbReference>
<keyword evidence="4" id="KW-0288">FMN</keyword>
<evidence type="ECO:0000256" key="4">
    <source>
        <dbReference type="ARBA" id="ARBA00022643"/>
    </source>
</evidence>
<dbReference type="GO" id="GO:0016491">
    <property type="term" value="F:oxidoreductase activity"/>
    <property type="evidence" value="ECO:0007669"/>
    <property type="project" value="UniProtKB-KW"/>
</dbReference>